<sequence>MDGRSSSRRKPARAYKGKLDDDAQLRRALWRTGFVVVCLLGAVFLSYWLTYRTSSKSYSIKDKSFK</sequence>
<organism evidence="2 3">
    <name type="scientific">Apatococcus fuscideae</name>
    <dbReference type="NCBI Taxonomy" id="2026836"/>
    <lineage>
        <taxon>Eukaryota</taxon>
        <taxon>Viridiplantae</taxon>
        <taxon>Chlorophyta</taxon>
        <taxon>core chlorophytes</taxon>
        <taxon>Trebouxiophyceae</taxon>
        <taxon>Chlorellales</taxon>
        <taxon>Chlorellaceae</taxon>
        <taxon>Apatococcus</taxon>
    </lineage>
</organism>
<accession>A0AAW1RSE0</accession>
<keyword evidence="1" id="KW-0472">Membrane</keyword>
<reference evidence="2 3" key="1">
    <citation type="journal article" date="2024" name="Nat. Commun.">
        <title>Phylogenomics reveals the evolutionary origins of lichenization in chlorophyte algae.</title>
        <authorList>
            <person name="Puginier C."/>
            <person name="Libourel C."/>
            <person name="Otte J."/>
            <person name="Skaloud P."/>
            <person name="Haon M."/>
            <person name="Grisel S."/>
            <person name="Petersen M."/>
            <person name="Berrin J.G."/>
            <person name="Delaux P.M."/>
            <person name="Dal Grande F."/>
            <person name="Keller J."/>
        </authorList>
    </citation>
    <scope>NUCLEOTIDE SEQUENCE [LARGE SCALE GENOMIC DNA]</scope>
    <source>
        <strain evidence="2 3">SAG 2523</strain>
    </source>
</reference>
<proteinExistence type="predicted"/>
<gene>
    <name evidence="2" type="ORF">WJX84_007283</name>
</gene>
<comment type="caution">
    <text evidence="2">The sequence shown here is derived from an EMBL/GenBank/DDBJ whole genome shotgun (WGS) entry which is preliminary data.</text>
</comment>
<keyword evidence="1" id="KW-1133">Transmembrane helix</keyword>
<dbReference type="Proteomes" id="UP001485043">
    <property type="component" value="Unassembled WGS sequence"/>
</dbReference>
<evidence type="ECO:0000256" key="1">
    <source>
        <dbReference type="SAM" id="Phobius"/>
    </source>
</evidence>
<name>A0AAW1RSE0_9CHLO</name>
<evidence type="ECO:0000313" key="2">
    <source>
        <dbReference type="EMBL" id="KAK9836237.1"/>
    </source>
</evidence>
<evidence type="ECO:0000313" key="3">
    <source>
        <dbReference type="Proteomes" id="UP001485043"/>
    </source>
</evidence>
<dbReference type="AlphaFoldDB" id="A0AAW1RSE0"/>
<feature type="non-terminal residue" evidence="2">
    <location>
        <position position="66"/>
    </location>
</feature>
<keyword evidence="3" id="KW-1185">Reference proteome</keyword>
<dbReference type="EMBL" id="JALJOV010002018">
    <property type="protein sequence ID" value="KAK9836237.1"/>
    <property type="molecule type" value="Genomic_DNA"/>
</dbReference>
<keyword evidence="1" id="KW-0812">Transmembrane</keyword>
<protein>
    <submittedName>
        <fullName evidence="2">Uncharacterized protein</fullName>
    </submittedName>
</protein>
<feature type="transmembrane region" description="Helical" evidence="1">
    <location>
        <begin position="28"/>
        <end position="49"/>
    </location>
</feature>